<dbReference type="PANTHER" id="PTHR32523">
    <property type="entry name" value="PHYTOL KINASE 1, CHLOROPLASTIC"/>
    <property type="match status" value="1"/>
</dbReference>
<comment type="caution">
    <text evidence="15">The sequence shown here is derived from an EMBL/GenBank/DDBJ whole genome shotgun (WGS) entry which is preliminary data.</text>
</comment>
<evidence type="ECO:0000256" key="11">
    <source>
        <dbReference type="ARBA" id="ARBA00024015"/>
    </source>
</evidence>
<keyword evidence="8" id="KW-0809">Transit peptide</keyword>
<dbReference type="AlphaFoldDB" id="A0AAV8TGU6"/>
<evidence type="ECO:0000313" key="15">
    <source>
        <dbReference type="EMBL" id="KAJ8766041.1"/>
    </source>
</evidence>
<evidence type="ECO:0000313" key="16">
    <source>
        <dbReference type="Proteomes" id="UP001159364"/>
    </source>
</evidence>
<evidence type="ECO:0000256" key="5">
    <source>
        <dbReference type="ARBA" id="ARBA00022679"/>
    </source>
</evidence>
<accession>A0AAV8TGU6</accession>
<keyword evidence="9 14" id="KW-1133">Transmembrane helix</keyword>
<keyword evidence="4" id="KW-0934">Plastid</keyword>
<evidence type="ECO:0000256" key="14">
    <source>
        <dbReference type="SAM" id="Phobius"/>
    </source>
</evidence>
<evidence type="ECO:0000256" key="13">
    <source>
        <dbReference type="ARBA" id="ARBA00048889"/>
    </source>
</evidence>
<keyword evidence="6 14" id="KW-0812">Transmembrane</keyword>
<sequence length="302" mass="32506">MSILISSSTHSILRPSPTLHSSANLSFSQSSPTLPIFRVHIIHRAPYAAAVASSSSAFSVGAGAVLQDAGATAAVLAGSYVLVLTFDALAERKVIQQNLSRKLVHILSGLLFAIAWPIFSTSTEARYFASLVPLTNCFRLLIHGLSLATDEGLIKSVTREGKPAELLRGPLYYVLILILCTLVFWRESPVGVISLAMMCGGDGVADIMGRRYGSMKLPHNQQKSWAGSISMFVFGFLISIGMLYYYSRLGYFQLDWANTTPRVAMVSLVATLVESLPTTKVLDDNISVPLASIVAACLSFGL</sequence>
<comment type="pathway">
    <text evidence="11">Cofactor biosynthesis; tocopherol biosynthesis.</text>
</comment>
<reference evidence="15 16" key="1">
    <citation type="submission" date="2021-09" db="EMBL/GenBank/DDBJ databases">
        <title>Genomic insights and catalytic innovation underlie evolution of tropane alkaloids biosynthesis.</title>
        <authorList>
            <person name="Wang Y.-J."/>
            <person name="Tian T."/>
            <person name="Huang J.-P."/>
            <person name="Huang S.-X."/>
        </authorList>
    </citation>
    <scope>NUCLEOTIDE SEQUENCE [LARGE SCALE GENOMIC DNA]</scope>
    <source>
        <strain evidence="15">KIB-2018</strain>
        <tissue evidence="15">Leaf</tissue>
    </source>
</reference>
<evidence type="ECO:0000256" key="6">
    <source>
        <dbReference type="ARBA" id="ARBA00022692"/>
    </source>
</evidence>
<dbReference type="Proteomes" id="UP001159364">
    <property type="component" value="Linkage Group LG05"/>
</dbReference>
<dbReference type="InterPro" id="IPR039606">
    <property type="entry name" value="Phytol/farnesol_kinase"/>
</dbReference>
<keyword evidence="7" id="KW-0418">Kinase</keyword>
<protein>
    <recommendedName>
        <fullName evidence="12">phytol kinase</fullName>
        <ecNumber evidence="12">2.7.1.182</ecNumber>
    </recommendedName>
</protein>
<evidence type="ECO:0000256" key="1">
    <source>
        <dbReference type="ARBA" id="ARBA00004508"/>
    </source>
</evidence>
<feature type="transmembrane region" description="Helical" evidence="14">
    <location>
        <begin position="72"/>
        <end position="90"/>
    </location>
</feature>
<dbReference type="GO" id="GO:0031969">
    <property type="term" value="C:chloroplast membrane"/>
    <property type="evidence" value="ECO:0007669"/>
    <property type="project" value="UniProtKB-SubCell"/>
</dbReference>
<comment type="catalytic activity">
    <reaction evidence="13">
        <text>phytol + CTP = phytyl phosphate + CDP + H(+)</text>
        <dbReference type="Rhea" id="RHEA:38055"/>
        <dbReference type="ChEBI" id="CHEBI:15378"/>
        <dbReference type="ChEBI" id="CHEBI:17327"/>
        <dbReference type="ChEBI" id="CHEBI:37563"/>
        <dbReference type="ChEBI" id="CHEBI:58069"/>
        <dbReference type="ChEBI" id="CHEBI:75483"/>
        <dbReference type="EC" id="2.7.1.182"/>
    </reaction>
</comment>
<evidence type="ECO:0000256" key="3">
    <source>
        <dbReference type="ARBA" id="ARBA00022528"/>
    </source>
</evidence>
<organism evidence="15 16">
    <name type="scientific">Erythroxylum novogranatense</name>
    <dbReference type="NCBI Taxonomy" id="1862640"/>
    <lineage>
        <taxon>Eukaryota</taxon>
        <taxon>Viridiplantae</taxon>
        <taxon>Streptophyta</taxon>
        <taxon>Embryophyta</taxon>
        <taxon>Tracheophyta</taxon>
        <taxon>Spermatophyta</taxon>
        <taxon>Magnoliopsida</taxon>
        <taxon>eudicotyledons</taxon>
        <taxon>Gunneridae</taxon>
        <taxon>Pentapetalae</taxon>
        <taxon>rosids</taxon>
        <taxon>fabids</taxon>
        <taxon>Malpighiales</taxon>
        <taxon>Erythroxylaceae</taxon>
        <taxon>Erythroxylum</taxon>
    </lineage>
</organism>
<keyword evidence="3" id="KW-0150">Chloroplast</keyword>
<keyword evidence="10 14" id="KW-0472">Membrane</keyword>
<evidence type="ECO:0000256" key="10">
    <source>
        <dbReference type="ARBA" id="ARBA00023136"/>
    </source>
</evidence>
<gene>
    <name evidence="15" type="ORF">K2173_020557</name>
</gene>
<evidence type="ECO:0000256" key="9">
    <source>
        <dbReference type="ARBA" id="ARBA00022989"/>
    </source>
</evidence>
<evidence type="ECO:0000256" key="12">
    <source>
        <dbReference type="ARBA" id="ARBA00039024"/>
    </source>
</evidence>
<keyword evidence="5" id="KW-0808">Transferase</keyword>
<feature type="transmembrane region" description="Helical" evidence="14">
    <location>
        <begin position="225"/>
        <end position="246"/>
    </location>
</feature>
<evidence type="ECO:0000256" key="8">
    <source>
        <dbReference type="ARBA" id="ARBA00022946"/>
    </source>
</evidence>
<feature type="transmembrane region" description="Helical" evidence="14">
    <location>
        <begin position="191"/>
        <end position="213"/>
    </location>
</feature>
<comment type="subcellular location">
    <subcellularLocation>
        <location evidence="1">Plastid</location>
        <location evidence="1">Chloroplast membrane</location>
        <topology evidence="1">Multi-pass membrane protein</topology>
    </subcellularLocation>
</comment>
<dbReference type="EMBL" id="JAIWQS010000005">
    <property type="protein sequence ID" value="KAJ8766041.1"/>
    <property type="molecule type" value="Genomic_DNA"/>
</dbReference>
<dbReference type="GO" id="GO:0010189">
    <property type="term" value="P:vitamin E biosynthetic process"/>
    <property type="evidence" value="ECO:0007669"/>
    <property type="project" value="TreeGrafter"/>
</dbReference>
<evidence type="ECO:0000256" key="7">
    <source>
        <dbReference type="ARBA" id="ARBA00022777"/>
    </source>
</evidence>
<proteinExistence type="inferred from homology"/>
<name>A0AAV8TGU6_9ROSI</name>
<feature type="transmembrane region" description="Helical" evidence="14">
    <location>
        <begin position="102"/>
        <end position="119"/>
    </location>
</feature>
<dbReference type="PANTHER" id="PTHR32523:SF8">
    <property type="entry name" value="DOLICHOL KINASE"/>
    <property type="match status" value="1"/>
</dbReference>
<dbReference type="EC" id="2.7.1.182" evidence="12"/>
<evidence type="ECO:0000256" key="2">
    <source>
        <dbReference type="ARBA" id="ARBA00010794"/>
    </source>
</evidence>
<feature type="transmembrane region" description="Helical" evidence="14">
    <location>
        <begin position="166"/>
        <end position="185"/>
    </location>
</feature>
<comment type="similarity">
    <text evidence="2">Belongs to the polyprenol kinase family.</text>
</comment>
<evidence type="ECO:0000256" key="4">
    <source>
        <dbReference type="ARBA" id="ARBA00022640"/>
    </source>
</evidence>
<keyword evidence="16" id="KW-1185">Reference proteome</keyword>
<dbReference type="GO" id="GO:0010276">
    <property type="term" value="F:phytol kinase activity"/>
    <property type="evidence" value="ECO:0007669"/>
    <property type="project" value="UniProtKB-EC"/>
</dbReference>